<keyword evidence="6" id="KW-1185">Reference proteome</keyword>
<keyword evidence="2" id="KW-0238">DNA-binding</keyword>
<comment type="caution">
    <text evidence="5">The sequence shown here is derived from an EMBL/GenBank/DDBJ whole genome shotgun (WGS) entry which is preliminary data.</text>
</comment>
<dbReference type="InterPro" id="IPR011256">
    <property type="entry name" value="Reg_factor_effector_dom_sf"/>
</dbReference>
<dbReference type="Gene3D" id="1.10.10.60">
    <property type="entry name" value="Homeodomain-like"/>
    <property type="match status" value="2"/>
</dbReference>
<dbReference type="Proteomes" id="UP001433638">
    <property type="component" value="Unassembled WGS sequence"/>
</dbReference>
<dbReference type="SMART" id="SM00871">
    <property type="entry name" value="AraC_E_bind"/>
    <property type="match status" value="1"/>
</dbReference>
<dbReference type="Pfam" id="PF12833">
    <property type="entry name" value="HTH_18"/>
    <property type="match status" value="1"/>
</dbReference>
<dbReference type="InterPro" id="IPR029442">
    <property type="entry name" value="GyrI-like"/>
</dbReference>
<proteinExistence type="predicted"/>
<evidence type="ECO:0000313" key="6">
    <source>
        <dbReference type="Proteomes" id="UP001433638"/>
    </source>
</evidence>
<dbReference type="Gene3D" id="3.20.80.10">
    <property type="entry name" value="Regulatory factor, effector binding domain"/>
    <property type="match status" value="1"/>
</dbReference>
<dbReference type="SUPFAM" id="SSF55136">
    <property type="entry name" value="Probable bacterial effector-binding domain"/>
    <property type="match status" value="1"/>
</dbReference>
<protein>
    <submittedName>
        <fullName evidence="5">AraC family transcriptional regulator</fullName>
    </submittedName>
</protein>
<keyword evidence="1" id="KW-0805">Transcription regulation</keyword>
<accession>A0ABV1LZL6</accession>
<dbReference type="Pfam" id="PF06445">
    <property type="entry name" value="GyrI-like"/>
    <property type="match status" value="1"/>
</dbReference>
<evidence type="ECO:0000256" key="1">
    <source>
        <dbReference type="ARBA" id="ARBA00023015"/>
    </source>
</evidence>
<dbReference type="PROSITE" id="PS01124">
    <property type="entry name" value="HTH_ARAC_FAMILY_2"/>
    <property type="match status" value="1"/>
</dbReference>
<sequence length="285" mass="32192">MTSQNSSKRYISRILRVVQYLWQHPDDDVPLAVLAELAHFSPCHFHRLYHAVTGETVVQTRQRLRLARAALQLQQPQPQVLLQVARRAGYGSSAAFVRAFRQAYGLPPAAYRRQRMAFLQSAIHEENRMHYQPQLRQLATPLAVLCCPHRGSYMQIGQAFDSLNVRTLNLLAADARWFGIYYDDPQSVPEAELRAAACVSYPAEAPLPDGLQRDTIAAGDYLVLTHRGPYSELAAAYQWLYGVWLPQSEWQLAPAPCIEAYLNSPQSTAPKDLLTEIWTPVLPRG</sequence>
<dbReference type="InterPro" id="IPR050908">
    <property type="entry name" value="SmbC-like"/>
</dbReference>
<evidence type="ECO:0000313" key="5">
    <source>
        <dbReference type="EMBL" id="MEQ6289381.1"/>
    </source>
</evidence>
<evidence type="ECO:0000259" key="4">
    <source>
        <dbReference type="PROSITE" id="PS01124"/>
    </source>
</evidence>
<dbReference type="PANTHER" id="PTHR40055:SF1">
    <property type="entry name" value="TRANSCRIPTIONAL REGULATOR YGIV-RELATED"/>
    <property type="match status" value="1"/>
</dbReference>
<dbReference type="InterPro" id="IPR009057">
    <property type="entry name" value="Homeodomain-like_sf"/>
</dbReference>
<dbReference type="InterPro" id="IPR010499">
    <property type="entry name" value="AraC_E-bd"/>
</dbReference>
<feature type="domain" description="HTH araC/xylS-type" evidence="4">
    <location>
        <begin position="15"/>
        <end position="114"/>
    </location>
</feature>
<gene>
    <name evidence="5" type="ORF">ABNW52_01980</name>
</gene>
<organism evidence="5 6">
    <name type="scientific">Vogesella oryzagri</name>
    <dbReference type="NCBI Taxonomy" id="3160864"/>
    <lineage>
        <taxon>Bacteria</taxon>
        <taxon>Pseudomonadati</taxon>
        <taxon>Pseudomonadota</taxon>
        <taxon>Betaproteobacteria</taxon>
        <taxon>Neisseriales</taxon>
        <taxon>Chromobacteriaceae</taxon>
        <taxon>Vogesella</taxon>
    </lineage>
</organism>
<keyword evidence="3" id="KW-0804">Transcription</keyword>
<dbReference type="SUPFAM" id="SSF46689">
    <property type="entry name" value="Homeodomain-like"/>
    <property type="match status" value="2"/>
</dbReference>
<name>A0ABV1LZL6_9NEIS</name>
<evidence type="ECO:0000256" key="3">
    <source>
        <dbReference type="ARBA" id="ARBA00023163"/>
    </source>
</evidence>
<dbReference type="RefSeq" id="WP_349583279.1">
    <property type="nucleotide sequence ID" value="NZ_JBEFLD010000001.1"/>
</dbReference>
<dbReference type="SMART" id="SM00342">
    <property type="entry name" value="HTH_ARAC"/>
    <property type="match status" value="1"/>
</dbReference>
<dbReference type="InterPro" id="IPR020449">
    <property type="entry name" value="Tscrpt_reg_AraC-type_HTH"/>
</dbReference>
<dbReference type="PROSITE" id="PS00041">
    <property type="entry name" value="HTH_ARAC_FAMILY_1"/>
    <property type="match status" value="1"/>
</dbReference>
<dbReference type="PRINTS" id="PR00032">
    <property type="entry name" value="HTHARAC"/>
</dbReference>
<reference evidence="5" key="1">
    <citation type="submission" date="2024-06" db="EMBL/GenBank/DDBJ databases">
        <title>Genome sequence of Vogesella sp. MAHUQ-64.</title>
        <authorList>
            <person name="Huq M.A."/>
        </authorList>
    </citation>
    <scope>NUCLEOTIDE SEQUENCE</scope>
    <source>
        <strain evidence="5">MAHUQ-64</strain>
    </source>
</reference>
<dbReference type="InterPro" id="IPR018060">
    <property type="entry name" value="HTH_AraC"/>
</dbReference>
<dbReference type="InterPro" id="IPR018062">
    <property type="entry name" value="HTH_AraC-typ_CS"/>
</dbReference>
<dbReference type="PANTHER" id="PTHR40055">
    <property type="entry name" value="TRANSCRIPTIONAL REGULATOR YGIV-RELATED"/>
    <property type="match status" value="1"/>
</dbReference>
<dbReference type="EMBL" id="JBEFLD010000001">
    <property type="protein sequence ID" value="MEQ6289381.1"/>
    <property type="molecule type" value="Genomic_DNA"/>
</dbReference>
<evidence type="ECO:0000256" key="2">
    <source>
        <dbReference type="ARBA" id="ARBA00023125"/>
    </source>
</evidence>